<evidence type="ECO:0000313" key="3">
    <source>
        <dbReference type="EMBL" id="MET3694936.1"/>
    </source>
</evidence>
<comment type="caution">
    <text evidence="3">The sequence shown here is derived from an EMBL/GenBank/DDBJ whole genome shotgun (WGS) entry which is preliminary data.</text>
</comment>
<evidence type="ECO:0000259" key="2">
    <source>
        <dbReference type="Pfam" id="PF07811"/>
    </source>
</evidence>
<name>A0ABV2LDW1_9HYPH</name>
<keyword evidence="1" id="KW-0812">Transmembrane</keyword>
<dbReference type="InterPro" id="IPR012495">
    <property type="entry name" value="TadE-like_dom"/>
</dbReference>
<gene>
    <name evidence="3" type="ORF">ABID43_004501</name>
</gene>
<keyword evidence="4" id="KW-1185">Reference proteome</keyword>
<reference evidence="3 4" key="1">
    <citation type="submission" date="2024-06" db="EMBL/GenBank/DDBJ databases">
        <title>Genomic Encyclopedia of Type Strains, Phase IV (KMG-IV): sequencing the most valuable type-strain genomes for metagenomic binning, comparative biology and taxonomic classification.</title>
        <authorList>
            <person name="Goeker M."/>
        </authorList>
    </citation>
    <scope>NUCLEOTIDE SEQUENCE [LARGE SCALE GENOMIC DNA]</scope>
    <source>
        <strain evidence="3 4">DSM 21331</strain>
    </source>
</reference>
<feature type="transmembrane region" description="Helical" evidence="1">
    <location>
        <begin position="22"/>
        <end position="45"/>
    </location>
</feature>
<protein>
    <submittedName>
        <fullName evidence="3">Flp pilus assembly protein TadG</fullName>
    </submittedName>
</protein>
<sequence length="196" mass="20835">MRTTSAQWAFLRDERGASAVEFAMVCPIFLAVVGAALQMMLMFLVSQNLDTGLQSTVRTLVTGQFQSENSANKDKTALIGKLRKQLCNNTGVAAAAFFNCNDVILDVQVVDTFAGVTGANGSALDPSTGNWRAGFGTAYTCPQPSKIVVVRAALKYAVFFSMMNAGIKSFGDGSALIQSNAVFRVEPYQSDSSSAC</sequence>
<evidence type="ECO:0000313" key="4">
    <source>
        <dbReference type="Proteomes" id="UP001549145"/>
    </source>
</evidence>
<keyword evidence="1" id="KW-0472">Membrane</keyword>
<feature type="domain" description="TadE-like" evidence="2">
    <location>
        <begin position="16"/>
        <end position="58"/>
    </location>
</feature>
<dbReference type="EMBL" id="JBEPMM010000020">
    <property type="protein sequence ID" value="MET3694936.1"/>
    <property type="molecule type" value="Genomic_DNA"/>
</dbReference>
<evidence type="ECO:0000256" key="1">
    <source>
        <dbReference type="SAM" id="Phobius"/>
    </source>
</evidence>
<organism evidence="3 4">
    <name type="scientific">Methylobacterium goesingense</name>
    <dbReference type="NCBI Taxonomy" id="243690"/>
    <lineage>
        <taxon>Bacteria</taxon>
        <taxon>Pseudomonadati</taxon>
        <taxon>Pseudomonadota</taxon>
        <taxon>Alphaproteobacteria</taxon>
        <taxon>Hyphomicrobiales</taxon>
        <taxon>Methylobacteriaceae</taxon>
        <taxon>Methylobacterium</taxon>
    </lineage>
</organism>
<dbReference type="Pfam" id="PF07811">
    <property type="entry name" value="TadE"/>
    <property type="match status" value="1"/>
</dbReference>
<keyword evidence="1" id="KW-1133">Transmembrane helix</keyword>
<proteinExistence type="predicted"/>
<dbReference type="Proteomes" id="UP001549145">
    <property type="component" value="Unassembled WGS sequence"/>
</dbReference>
<accession>A0ABV2LDW1</accession>
<dbReference type="RefSeq" id="WP_238279560.1">
    <property type="nucleotide sequence ID" value="NZ_BPQL01000061.1"/>
</dbReference>